<evidence type="ECO:0008006" key="4">
    <source>
        <dbReference type="Google" id="ProtNLM"/>
    </source>
</evidence>
<reference evidence="2" key="1">
    <citation type="submission" date="2022-12" db="EMBL/GenBank/DDBJ databases">
        <authorList>
            <person name="Webb A."/>
        </authorList>
    </citation>
    <scope>NUCLEOTIDE SEQUENCE</scope>
    <source>
        <strain evidence="2">Hp1</strain>
    </source>
</reference>
<evidence type="ECO:0000313" key="3">
    <source>
        <dbReference type="Proteomes" id="UP001162031"/>
    </source>
</evidence>
<dbReference type="AlphaFoldDB" id="A0AAV0UPM1"/>
<accession>A0AAV0UPM1</accession>
<evidence type="ECO:0000313" key="2">
    <source>
        <dbReference type="EMBL" id="CAI5738800.1"/>
    </source>
</evidence>
<gene>
    <name evidence="2" type="ORF">HBR001_LOCUS7606</name>
</gene>
<organism evidence="2 3">
    <name type="scientific">Hyaloperonospora brassicae</name>
    <name type="common">Brassica downy mildew</name>
    <name type="synonym">Peronospora brassicae</name>
    <dbReference type="NCBI Taxonomy" id="162125"/>
    <lineage>
        <taxon>Eukaryota</taxon>
        <taxon>Sar</taxon>
        <taxon>Stramenopiles</taxon>
        <taxon>Oomycota</taxon>
        <taxon>Peronosporomycetes</taxon>
        <taxon>Peronosporales</taxon>
        <taxon>Peronosporaceae</taxon>
        <taxon>Hyaloperonospora</taxon>
    </lineage>
</organism>
<protein>
    <recommendedName>
        <fullName evidence="4">RxLR effector candidate protein</fullName>
    </recommendedName>
</protein>
<dbReference type="EMBL" id="CANTFL010001391">
    <property type="protein sequence ID" value="CAI5738800.1"/>
    <property type="molecule type" value="Genomic_DNA"/>
</dbReference>
<sequence length="99" mass="10498">MATPDLHVTPAPSVEQETDETPDQESPLTPWMPTPEVATDASTDGDVASTPAPTMATPDLHVTPAPSVEQETDETPDQESPLTPLDAHPGGRHRCVHGR</sequence>
<comment type="caution">
    <text evidence="2">The sequence shown here is derived from an EMBL/GenBank/DDBJ whole genome shotgun (WGS) entry which is preliminary data.</text>
</comment>
<name>A0AAV0UPM1_HYABA</name>
<feature type="region of interest" description="Disordered" evidence="1">
    <location>
        <begin position="1"/>
        <end position="99"/>
    </location>
</feature>
<feature type="compositionally biased region" description="Basic residues" evidence="1">
    <location>
        <begin position="90"/>
        <end position="99"/>
    </location>
</feature>
<dbReference type="Proteomes" id="UP001162031">
    <property type="component" value="Unassembled WGS sequence"/>
</dbReference>
<proteinExistence type="predicted"/>
<keyword evidence="3" id="KW-1185">Reference proteome</keyword>
<evidence type="ECO:0000256" key="1">
    <source>
        <dbReference type="SAM" id="MobiDB-lite"/>
    </source>
</evidence>